<feature type="region of interest" description="Disordered" evidence="2">
    <location>
        <begin position="229"/>
        <end position="248"/>
    </location>
</feature>
<accession>A0A1Y0HPD7</accession>
<reference evidence="4" key="1">
    <citation type="submission" date="2017-05" db="EMBL/GenBank/DDBJ databases">
        <title>Dechlorination kinetics govern the competition between two new strains of the genus Sulfurospirillum.</title>
        <authorList>
            <person name="Buttet G.F."/>
            <person name="Murray A.M."/>
            <person name="Goris T."/>
            <person name="Burion M."/>
            <person name="Lin B."/>
            <person name="Rolle M."/>
            <person name="Maillard J."/>
        </authorList>
    </citation>
    <scope>NUCLEOTIDE SEQUENCE [LARGE SCALE GENOMIC DNA]</scope>
    <source>
        <strain evidence="4">SL2-1</strain>
    </source>
</reference>
<dbReference type="InterPro" id="IPR050289">
    <property type="entry name" value="TorD/DmsD_chaperones"/>
</dbReference>
<protein>
    <submittedName>
        <fullName evidence="3">Chaperone protein TorD</fullName>
    </submittedName>
</protein>
<organism evidence="3 4">
    <name type="scientific">Sulfurospirillum diekertiae</name>
    <dbReference type="NCBI Taxonomy" id="1854492"/>
    <lineage>
        <taxon>Bacteria</taxon>
        <taxon>Pseudomonadati</taxon>
        <taxon>Campylobacterota</taxon>
        <taxon>Epsilonproteobacteria</taxon>
        <taxon>Campylobacterales</taxon>
        <taxon>Sulfurospirillaceae</taxon>
        <taxon>Sulfurospirillum</taxon>
    </lineage>
</organism>
<dbReference type="Proteomes" id="UP000196005">
    <property type="component" value="Chromosome"/>
</dbReference>
<dbReference type="KEGG" id="suls:Sdiek1_2652"/>
<evidence type="ECO:0000313" key="3">
    <source>
        <dbReference type="EMBL" id="ARU49800.1"/>
    </source>
</evidence>
<keyword evidence="1" id="KW-0143">Chaperone</keyword>
<sequence>MINKESVNKARSLYYGFLSKIFVFTTSLDRYKGVSEALDVMIENPIDENSAEALKEIKAFLTEKGQNALIQEYDDVFHNPAYKVVRNTASYYDEGVESGHQRVAVKNFLAKTKIRRDEANFKENEDSVGFIFTFMHELIELIMHGGKEYENIQHCLFTEVINPFMDEFIINVYEHPMSKAYQSIAIVLNAFMAFERMYFEVAKPPLKEKVRVQKPVEVISGAEARRRAENKAKKMAGLEAKVERTLRK</sequence>
<dbReference type="OrthoDB" id="5321442at2"/>
<evidence type="ECO:0000256" key="2">
    <source>
        <dbReference type="SAM" id="MobiDB-lite"/>
    </source>
</evidence>
<dbReference type="Gene3D" id="1.10.3480.10">
    <property type="entry name" value="TorD-like"/>
    <property type="match status" value="1"/>
</dbReference>
<evidence type="ECO:0000256" key="1">
    <source>
        <dbReference type="ARBA" id="ARBA00023186"/>
    </source>
</evidence>
<dbReference type="RefSeq" id="WP_087439490.1">
    <property type="nucleotide sequence ID" value="NZ_CP021416.1"/>
</dbReference>
<dbReference type="AlphaFoldDB" id="A0A1Y0HPD7"/>
<dbReference type="SUPFAM" id="SSF89155">
    <property type="entry name" value="TorD-like"/>
    <property type="match status" value="1"/>
</dbReference>
<name>A0A1Y0HPD7_9BACT</name>
<dbReference type="EMBL" id="CP021416">
    <property type="protein sequence ID" value="ARU49800.1"/>
    <property type="molecule type" value="Genomic_DNA"/>
</dbReference>
<proteinExistence type="predicted"/>
<dbReference type="PANTHER" id="PTHR34227">
    <property type="entry name" value="CHAPERONE PROTEIN YCDY"/>
    <property type="match status" value="1"/>
</dbReference>
<evidence type="ECO:0000313" key="4">
    <source>
        <dbReference type="Proteomes" id="UP000196005"/>
    </source>
</evidence>
<gene>
    <name evidence="3" type="ORF">Sdiek1_2652</name>
</gene>
<dbReference type="PANTHER" id="PTHR34227:SF1">
    <property type="entry name" value="DIMETHYL SULFOXIDE REDUCTASE CHAPERONE-RELATED"/>
    <property type="match status" value="1"/>
</dbReference>
<dbReference type="InterPro" id="IPR020945">
    <property type="entry name" value="DMSO/NO3_reduct_chaperone"/>
</dbReference>
<dbReference type="Pfam" id="PF02613">
    <property type="entry name" value="Nitrate_red_del"/>
    <property type="match status" value="1"/>
</dbReference>
<keyword evidence="4" id="KW-1185">Reference proteome</keyword>
<dbReference type="InterPro" id="IPR036411">
    <property type="entry name" value="TorD-like_sf"/>
</dbReference>